<keyword evidence="3" id="KW-0808">Transferase</keyword>
<dbReference type="Pfam" id="PF08242">
    <property type="entry name" value="Methyltransf_12"/>
    <property type="match status" value="1"/>
</dbReference>
<protein>
    <submittedName>
        <fullName evidence="3">Class I SAM-dependent methyltransferase</fullName>
    </submittedName>
</protein>
<dbReference type="PANTHER" id="PTHR43591">
    <property type="entry name" value="METHYLTRANSFERASE"/>
    <property type="match status" value="1"/>
</dbReference>
<accession>A0ABW0ALL5</accession>
<dbReference type="InterPro" id="IPR013217">
    <property type="entry name" value="Methyltransf_12"/>
</dbReference>
<sequence length="297" mass="31886">MSRHHHHHDHDHDHDHAATQPDWDAMGPLLESKAEVESPLYRQAAAWLGELTPPAGVCRVLDVGSGPGVLTTLLAEAFPEAETVAVDPTPQLLERARARAERAGFADRFQALRAQLPGDLSGLGSADLVWAGNMVHHVGDQRTALADLGALLRPGGVLAVVEGGLPTRRLPRDLGFGRPGLEARVDAAHSEWFAAMRADLPGVKDVVEDWPALLAAAGLTPSGSRTFLLDIPAPAPAPVREQHVAFFERLREAPGGVLADEDLAVIDRLLDPDDPEGLLNRSDTFLLTAHTVHTARR</sequence>
<organism evidence="3 4">
    <name type="scientific">Streptomyces amakusaensis</name>
    <dbReference type="NCBI Taxonomy" id="67271"/>
    <lineage>
        <taxon>Bacteria</taxon>
        <taxon>Bacillati</taxon>
        <taxon>Actinomycetota</taxon>
        <taxon>Actinomycetes</taxon>
        <taxon>Kitasatosporales</taxon>
        <taxon>Streptomycetaceae</taxon>
        <taxon>Streptomyces</taxon>
    </lineage>
</organism>
<dbReference type="EMBL" id="JBHSKP010000015">
    <property type="protein sequence ID" value="MFC5154391.1"/>
    <property type="molecule type" value="Genomic_DNA"/>
</dbReference>
<name>A0ABW0ALL5_9ACTN</name>
<reference evidence="4" key="1">
    <citation type="journal article" date="2019" name="Int. J. Syst. Evol. Microbiol.">
        <title>The Global Catalogue of Microorganisms (GCM) 10K type strain sequencing project: providing services to taxonomists for standard genome sequencing and annotation.</title>
        <authorList>
            <consortium name="The Broad Institute Genomics Platform"/>
            <consortium name="The Broad Institute Genome Sequencing Center for Infectious Disease"/>
            <person name="Wu L."/>
            <person name="Ma J."/>
        </authorList>
    </citation>
    <scope>NUCLEOTIDE SEQUENCE [LARGE SCALE GENOMIC DNA]</scope>
    <source>
        <strain evidence="4">PCU 266</strain>
    </source>
</reference>
<dbReference type="PANTHER" id="PTHR43591:SF24">
    <property type="entry name" value="2-METHOXY-6-POLYPRENYL-1,4-BENZOQUINOL METHYLASE, MITOCHONDRIAL"/>
    <property type="match status" value="1"/>
</dbReference>
<evidence type="ECO:0000313" key="3">
    <source>
        <dbReference type="EMBL" id="MFC5154391.1"/>
    </source>
</evidence>
<gene>
    <name evidence="3" type="ORF">ACFPRH_21880</name>
</gene>
<evidence type="ECO:0000256" key="1">
    <source>
        <dbReference type="SAM" id="MobiDB-lite"/>
    </source>
</evidence>
<dbReference type="Proteomes" id="UP001596160">
    <property type="component" value="Unassembled WGS sequence"/>
</dbReference>
<evidence type="ECO:0000313" key="4">
    <source>
        <dbReference type="Proteomes" id="UP001596160"/>
    </source>
</evidence>
<dbReference type="Gene3D" id="3.40.50.150">
    <property type="entry name" value="Vaccinia Virus protein VP39"/>
    <property type="match status" value="1"/>
</dbReference>
<comment type="caution">
    <text evidence="3">The sequence shown here is derived from an EMBL/GenBank/DDBJ whole genome shotgun (WGS) entry which is preliminary data.</text>
</comment>
<dbReference type="RefSeq" id="WP_344481360.1">
    <property type="nucleotide sequence ID" value="NZ_BAAASB010000016.1"/>
</dbReference>
<keyword evidence="3" id="KW-0489">Methyltransferase</keyword>
<dbReference type="InterPro" id="IPR029063">
    <property type="entry name" value="SAM-dependent_MTases_sf"/>
</dbReference>
<feature type="domain" description="Methyltransferase type 12" evidence="2">
    <location>
        <begin position="61"/>
        <end position="158"/>
    </location>
</feature>
<keyword evidence="4" id="KW-1185">Reference proteome</keyword>
<feature type="region of interest" description="Disordered" evidence="1">
    <location>
        <begin position="1"/>
        <end position="24"/>
    </location>
</feature>
<dbReference type="GO" id="GO:0008168">
    <property type="term" value="F:methyltransferase activity"/>
    <property type="evidence" value="ECO:0007669"/>
    <property type="project" value="UniProtKB-KW"/>
</dbReference>
<dbReference type="CDD" id="cd02440">
    <property type="entry name" value="AdoMet_MTases"/>
    <property type="match status" value="1"/>
</dbReference>
<dbReference type="SUPFAM" id="SSF53335">
    <property type="entry name" value="S-adenosyl-L-methionine-dependent methyltransferases"/>
    <property type="match status" value="1"/>
</dbReference>
<proteinExistence type="predicted"/>
<evidence type="ECO:0000259" key="2">
    <source>
        <dbReference type="Pfam" id="PF08242"/>
    </source>
</evidence>
<dbReference type="GO" id="GO:0032259">
    <property type="term" value="P:methylation"/>
    <property type="evidence" value="ECO:0007669"/>
    <property type="project" value="UniProtKB-KW"/>
</dbReference>